<evidence type="ECO:0000313" key="1">
    <source>
        <dbReference type="EMBL" id="KKK46763.1"/>
    </source>
</evidence>
<dbReference type="GO" id="GO:0003676">
    <property type="term" value="F:nucleic acid binding"/>
    <property type="evidence" value="ECO:0007669"/>
    <property type="project" value="InterPro"/>
</dbReference>
<organism evidence="1">
    <name type="scientific">marine sediment metagenome</name>
    <dbReference type="NCBI Taxonomy" id="412755"/>
    <lineage>
        <taxon>unclassified sequences</taxon>
        <taxon>metagenomes</taxon>
        <taxon>ecological metagenomes</taxon>
    </lineage>
</organism>
<dbReference type="SUPFAM" id="SSF53098">
    <property type="entry name" value="Ribonuclease H-like"/>
    <property type="match status" value="1"/>
</dbReference>
<proteinExistence type="predicted"/>
<reference evidence="1" key="1">
    <citation type="journal article" date="2015" name="Nature">
        <title>Complex archaea that bridge the gap between prokaryotes and eukaryotes.</title>
        <authorList>
            <person name="Spang A."/>
            <person name="Saw J.H."/>
            <person name="Jorgensen S.L."/>
            <person name="Zaremba-Niedzwiedzka K."/>
            <person name="Martijn J."/>
            <person name="Lind A.E."/>
            <person name="van Eijk R."/>
            <person name="Schleper C."/>
            <person name="Guy L."/>
            <person name="Ettema T.J."/>
        </authorList>
    </citation>
    <scope>NUCLEOTIDE SEQUENCE</scope>
</reference>
<dbReference type="InterPro" id="IPR012337">
    <property type="entry name" value="RNaseH-like_sf"/>
</dbReference>
<name>A0A0F8VQV8_9ZZZZ</name>
<accession>A0A0F8VQV8</accession>
<gene>
    <name evidence="1" type="ORF">LCGC14_3162000</name>
</gene>
<protein>
    <recommendedName>
        <fullName evidence="2">Holliday junction resolvase RuvC</fullName>
    </recommendedName>
</protein>
<comment type="caution">
    <text evidence="1">The sequence shown here is derived from an EMBL/GenBank/DDBJ whole genome shotgun (WGS) entry which is preliminary data.</text>
</comment>
<feature type="non-terminal residue" evidence="1">
    <location>
        <position position="51"/>
    </location>
</feature>
<evidence type="ECO:0008006" key="2">
    <source>
        <dbReference type="Google" id="ProtNLM"/>
    </source>
</evidence>
<dbReference type="InterPro" id="IPR036397">
    <property type="entry name" value="RNaseH_sf"/>
</dbReference>
<dbReference type="AlphaFoldDB" id="A0A0F8VQV8"/>
<dbReference type="EMBL" id="LAZR01069918">
    <property type="protein sequence ID" value="KKK46763.1"/>
    <property type="molecule type" value="Genomic_DNA"/>
</dbReference>
<dbReference type="Gene3D" id="3.30.420.10">
    <property type="entry name" value="Ribonuclease H-like superfamily/Ribonuclease H"/>
    <property type="match status" value="1"/>
</dbReference>
<sequence>MGIILGLDVSSVSTGYAILKHGRFYKRLDIDYGLIKFSSKIPHPERLSLFR</sequence>